<dbReference type="PANTHER" id="PTHR15549:SF6">
    <property type="entry name" value="MID2 DOMAIN-CONTAINING PROTEIN"/>
    <property type="match status" value="1"/>
</dbReference>
<dbReference type="InterPro" id="IPR051694">
    <property type="entry name" value="Immunoregulatory_rcpt-like"/>
</dbReference>
<evidence type="ECO:0000256" key="3">
    <source>
        <dbReference type="ARBA" id="ARBA00022989"/>
    </source>
</evidence>
<feature type="signal peptide" evidence="7">
    <location>
        <begin position="1"/>
        <end position="20"/>
    </location>
</feature>
<keyword evidence="7" id="KW-0732">Signal</keyword>
<sequence length="295" mass="30748">MLPLLPIGIFLSSFVAYTHANSEFMNPPTPGKPGDYSQVKVTYRVGGTMQIKWNTDLPAVDLYVFQDYPHPSDPKTNYYKRLGGNISGKAFMWYVSLNDLSTDVGPGQSAVLFLALYKPGASGYDAISHYVNVTVPQPPTSTTNTATTGTVTATTTPSASITTPSSETVSLPATILSSDGASSPTDTGTGTGTPQNQNSKSEGLSNGAVAGIAVGATVAGLLLLGGGGLLLWRRLRRGGEQGGQYGQSPQETSPGVDAYKQMGANESGVGTPWTQGEGQPQLPVQLHGSEVYEAP</sequence>
<evidence type="ECO:0000256" key="4">
    <source>
        <dbReference type="ARBA" id="ARBA00023136"/>
    </source>
</evidence>
<keyword evidence="2 6" id="KW-0812">Transmembrane</keyword>
<comment type="subcellular location">
    <subcellularLocation>
        <location evidence="1">Membrane</location>
        <topology evidence="1">Single-pass membrane protein</topology>
    </subcellularLocation>
</comment>
<accession>A0ABR0SJY1</accession>
<reference evidence="8 9" key="1">
    <citation type="submission" date="2024-01" db="EMBL/GenBank/DDBJ databases">
        <title>Complete genome of Cladobotryum mycophilum ATHUM6906.</title>
        <authorList>
            <person name="Christinaki A.C."/>
            <person name="Myridakis A.I."/>
            <person name="Kouvelis V.N."/>
        </authorList>
    </citation>
    <scope>NUCLEOTIDE SEQUENCE [LARGE SCALE GENOMIC DNA]</scope>
    <source>
        <strain evidence="8 9">ATHUM6906</strain>
    </source>
</reference>
<proteinExistence type="predicted"/>
<keyword evidence="3 6" id="KW-1133">Transmembrane helix</keyword>
<keyword evidence="4 6" id="KW-0472">Membrane</keyword>
<feature type="transmembrane region" description="Helical" evidence="6">
    <location>
        <begin position="208"/>
        <end position="232"/>
    </location>
</feature>
<dbReference type="EMBL" id="JAVFKD010000012">
    <property type="protein sequence ID" value="KAK5992177.1"/>
    <property type="molecule type" value="Genomic_DNA"/>
</dbReference>
<dbReference type="PANTHER" id="PTHR15549">
    <property type="entry name" value="PAIRED IMMUNOGLOBULIN-LIKE TYPE 2 RECEPTOR"/>
    <property type="match status" value="1"/>
</dbReference>
<feature type="compositionally biased region" description="Low complexity" evidence="5">
    <location>
        <begin position="140"/>
        <end position="168"/>
    </location>
</feature>
<feature type="region of interest" description="Disordered" evidence="5">
    <location>
        <begin position="262"/>
        <end position="295"/>
    </location>
</feature>
<keyword evidence="9" id="KW-1185">Reference proteome</keyword>
<evidence type="ECO:0000256" key="7">
    <source>
        <dbReference type="SAM" id="SignalP"/>
    </source>
</evidence>
<evidence type="ECO:0000313" key="8">
    <source>
        <dbReference type="EMBL" id="KAK5992177.1"/>
    </source>
</evidence>
<evidence type="ECO:0000256" key="2">
    <source>
        <dbReference type="ARBA" id="ARBA00022692"/>
    </source>
</evidence>
<evidence type="ECO:0000256" key="5">
    <source>
        <dbReference type="SAM" id="MobiDB-lite"/>
    </source>
</evidence>
<name>A0ABR0SJY1_9HYPO</name>
<evidence type="ECO:0008006" key="10">
    <source>
        <dbReference type="Google" id="ProtNLM"/>
    </source>
</evidence>
<feature type="compositionally biased region" description="Low complexity" evidence="5">
    <location>
        <begin position="177"/>
        <end position="199"/>
    </location>
</feature>
<feature type="chain" id="PRO_5046380511" description="Mid2 domain-containing protein" evidence="7">
    <location>
        <begin position="21"/>
        <end position="295"/>
    </location>
</feature>
<evidence type="ECO:0000256" key="6">
    <source>
        <dbReference type="SAM" id="Phobius"/>
    </source>
</evidence>
<dbReference type="Proteomes" id="UP001338125">
    <property type="component" value="Unassembled WGS sequence"/>
</dbReference>
<evidence type="ECO:0000313" key="9">
    <source>
        <dbReference type="Proteomes" id="UP001338125"/>
    </source>
</evidence>
<feature type="region of interest" description="Disordered" evidence="5">
    <location>
        <begin position="136"/>
        <end position="202"/>
    </location>
</feature>
<comment type="caution">
    <text evidence="8">The sequence shown here is derived from an EMBL/GenBank/DDBJ whole genome shotgun (WGS) entry which is preliminary data.</text>
</comment>
<gene>
    <name evidence="8" type="ORF">PT974_05577</name>
</gene>
<organism evidence="8 9">
    <name type="scientific">Cladobotryum mycophilum</name>
    <dbReference type="NCBI Taxonomy" id="491253"/>
    <lineage>
        <taxon>Eukaryota</taxon>
        <taxon>Fungi</taxon>
        <taxon>Dikarya</taxon>
        <taxon>Ascomycota</taxon>
        <taxon>Pezizomycotina</taxon>
        <taxon>Sordariomycetes</taxon>
        <taxon>Hypocreomycetidae</taxon>
        <taxon>Hypocreales</taxon>
        <taxon>Hypocreaceae</taxon>
        <taxon>Cladobotryum</taxon>
    </lineage>
</organism>
<evidence type="ECO:0000256" key="1">
    <source>
        <dbReference type="ARBA" id="ARBA00004167"/>
    </source>
</evidence>
<protein>
    <recommendedName>
        <fullName evidence="10">Mid2 domain-containing protein</fullName>
    </recommendedName>
</protein>